<dbReference type="RefSeq" id="WP_011279748.1">
    <property type="nucleotide sequence ID" value="NC_007204.1"/>
</dbReference>
<organism evidence="2 3">
    <name type="scientific">Psychrobacter arcticus (strain DSM 17307 / VKM B-2377 / 273-4)</name>
    <dbReference type="NCBI Taxonomy" id="259536"/>
    <lineage>
        <taxon>Bacteria</taxon>
        <taxon>Pseudomonadati</taxon>
        <taxon>Pseudomonadota</taxon>
        <taxon>Gammaproteobacteria</taxon>
        <taxon>Moraxellales</taxon>
        <taxon>Moraxellaceae</taxon>
        <taxon>Psychrobacter</taxon>
    </lineage>
</organism>
<gene>
    <name evidence="2" type="ordered locus">Psyc_0449</name>
</gene>
<evidence type="ECO:0000313" key="2">
    <source>
        <dbReference type="EMBL" id="AAZ18312.1"/>
    </source>
</evidence>
<dbReference type="eggNOG" id="ENOG5033SMF">
    <property type="taxonomic scope" value="Bacteria"/>
</dbReference>
<dbReference type="HOGENOM" id="CLU_529758_0_0_6"/>
<reference evidence="2 3" key="1">
    <citation type="journal article" date="2010" name="Appl. Environ. Microbiol.">
        <title>The genome sequence of Psychrobacter arcticus 273-4, a psychroactive Siberian permafrost bacterium, reveals mechanisms for adaptation to low-temperature growth.</title>
        <authorList>
            <person name="Ayala-del-Rio H.L."/>
            <person name="Chain P.S."/>
            <person name="Grzymski J.J."/>
            <person name="Ponder M.A."/>
            <person name="Ivanova N."/>
            <person name="Bergholz P.W."/>
            <person name="Di Bartolo G."/>
            <person name="Hauser L."/>
            <person name="Land M."/>
            <person name="Bakermans C."/>
            <person name="Rodrigues D."/>
            <person name="Klappenbach J."/>
            <person name="Zarka D."/>
            <person name="Larimer F."/>
            <person name="Richardson P."/>
            <person name="Murray A."/>
            <person name="Thomashow M."/>
            <person name="Tiedje J.M."/>
        </authorList>
    </citation>
    <scope>NUCLEOTIDE SEQUENCE [LARGE SCALE GENOMIC DNA]</scope>
    <source>
        <strain evidence="3">DSM 17307 / VKM B-2377 / 273-4</strain>
    </source>
</reference>
<dbReference type="KEGG" id="par:Psyc_0449"/>
<dbReference type="AlphaFoldDB" id="Q4FUJ6"/>
<feature type="region of interest" description="Disordered" evidence="1">
    <location>
        <begin position="1"/>
        <end position="22"/>
    </location>
</feature>
<dbReference type="EMBL" id="CP000082">
    <property type="protein sequence ID" value="AAZ18312.1"/>
    <property type="molecule type" value="Genomic_DNA"/>
</dbReference>
<keyword evidence="3" id="KW-1185">Reference proteome</keyword>
<accession>Q4FUJ6</accession>
<name>Q4FUJ6_PSYA2</name>
<dbReference type="Proteomes" id="UP000000546">
    <property type="component" value="Chromosome"/>
</dbReference>
<evidence type="ECO:0000256" key="1">
    <source>
        <dbReference type="SAM" id="MobiDB-lite"/>
    </source>
</evidence>
<evidence type="ECO:0000313" key="3">
    <source>
        <dbReference type="Proteomes" id="UP000000546"/>
    </source>
</evidence>
<sequence>MQIQKINLGAEPSGIGGDSARTSNGKVNTNFDAVVAEFADVRASIPSVTSDLGQSTTIAISQKLFTDTLMSQFNDIGVQGALGFGTGITNKLPTGMSQMQGTAIKGHENWGNYQYSDGSVMVYVPRFYYRWGHVNSPNYAKYGVNALDVKSIYDFVDVVAANAAGYALHRAFYDDGQIKDGFFVDKYQCSNNAGKASSIKNGIPLSSSSANAPFSGLTGAPANTLAGAIDAAKTRGSAFFATTIFIQRALSLLSMAHAQAATSSAACAWYDATGVNNFPKGNNNNALRDVNDTAVLYEGTGYLTAGKTGSAQPFAKTTHNGQYSGVADLNGNMWEVALGLTQTAGSFYVLRTSAKASALTSGATLATDAWGTAAMTASYDSLGASYGELTGVVRNFAIGSTTNQVFSTANSGLAWSASCAGIPQLGGAGGTNAYGNDRFYDNRIEHLCPIVGGNWSYGAYAGVWAVHCYFSRTNGDHHFGVRAALYSV</sequence>
<proteinExistence type="predicted"/>
<protein>
    <submittedName>
        <fullName evidence="2">Uncharacterized protein</fullName>
    </submittedName>
</protein>
<dbReference type="OrthoDB" id="6683604at2"/>
<dbReference type="STRING" id="259536.Psyc_0449"/>